<proteinExistence type="predicted"/>
<gene>
    <name evidence="2" type="ORF">QLX08_000697</name>
</gene>
<dbReference type="AlphaFoldDB" id="A0AAW1AIF3"/>
<keyword evidence="3" id="KW-1185">Reference proteome</keyword>
<sequence>MTRADLPIDPTDAYFTDCLSPREGVKRENRCHEDAGNGDEIEIRTLVGVKTKLVRSTTEDFTVHAGIQPGRQGANSPQRRRGLT</sequence>
<protein>
    <submittedName>
        <fullName evidence="2">Uncharacterized protein</fullName>
    </submittedName>
</protein>
<evidence type="ECO:0000313" key="2">
    <source>
        <dbReference type="EMBL" id="KAK9309694.1"/>
    </source>
</evidence>
<dbReference type="EMBL" id="JAWNGG020000009">
    <property type="protein sequence ID" value="KAK9309694.1"/>
    <property type="molecule type" value="Genomic_DNA"/>
</dbReference>
<evidence type="ECO:0000256" key="1">
    <source>
        <dbReference type="SAM" id="MobiDB-lite"/>
    </source>
</evidence>
<feature type="region of interest" description="Disordered" evidence="1">
    <location>
        <begin position="63"/>
        <end position="84"/>
    </location>
</feature>
<reference evidence="2 3" key="1">
    <citation type="submission" date="2024-05" db="EMBL/GenBank/DDBJ databases">
        <title>The nuclear and mitochondrial genome assemblies of Tetragonisca angustula (Apidae: Meliponini), a tiny yet remarkable pollinator in the Neotropics.</title>
        <authorList>
            <person name="Ferrari R."/>
            <person name="Ricardo P.C."/>
            <person name="Dias F.C."/>
            <person name="Araujo N.S."/>
            <person name="Soares D.O."/>
            <person name="Zhou Q.-S."/>
            <person name="Zhu C.-D."/>
            <person name="Coutinho L."/>
            <person name="Airas M.C."/>
            <person name="Batista T.M."/>
        </authorList>
    </citation>
    <scope>NUCLEOTIDE SEQUENCE [LARGE SCALE GENOMIC DNA]</scope>
    <source>
        <strain evidence="2">ASF017062</strain>
        <tissue evidence="2">Abdomen</tissue>
    </source>
</reference>
<name>A0AAW1AIF3_9HYME</name>
<dbReference type="Proteomes" id="UP001432146">
    <property type="component" value="Unassembled WGS sequence"/>
</dbReference>
<accession>A0AAW1AIF3</accession>
<organism evidence="2 3">
    <name type="scientific">Tetragonisca angustula</name>
    <dbReference type="NCBI Taxonomy" id="166442"/>
    <lineage>
        <taxon>Eukaryota</taxon>
        <taxon>Metazoa</taxon>
        <taxon>Ecdysozoa</taxon>
        <taxon>Arthropoda</taxon>
        <taxon>Hexapoda</taxon>
        <taxon>Insecta</taxon>
        <taxon>Pterygota</taxon>
        <taxon>Neoptera</taxon>
        <taxon>Endopterygota</taxon>
        <taxon>Hymenoptera</taxon>
        <taxon>Apocrita</taxon>
        <taxon>Aculeata</taxon>
        <taxon>Apoidea</taxon>
        <taxon>Anthophila</taxon>
        <taxon>Apidae</taxon>
        <taxon>Tetragonisca</taxon>
    </lineage>
</organism>
<evidence type="ECO:0000313" key="3">
    <source>
        <dbReference type="Proteomes" id="UP001432146"/>
    </source>
</evidence>
<comment type="caution">
    <text evidence="2">The sequence shown here is derived from an EMBL/GenBank/DDBJ whole genome shotgun (WGS) entry which is preliminary data.</text>
</comment>